<accession>A0ABV8RDD5</accession>
<dbReference type="Gene3D" id="3.60.10.10">
    <property type="entry name" value="Endonuclease/exonuclease/phosphatase"/>
    <property type="match status" value="1"/>
</dbReference>
<evidence type="ECO:0000256" key="1">
    <source>
        <dbReference type="ARBA" id="ARBA00001936"/>
    </source>
</evidence>
<dbReference type="PANTHER" id="PTHR15822">
    <property type="entry name" value="TRAF AND TNF RECEPTOR-ASSOCIATED PROTEIN"/>
    <property type="match status" value="1"/>
</dbReference>
<comment type="caution">
    <text evidence="11">The sequence shown here is derived from an EMBL/GenBank/DDBJ whole genome shotgun (WGS) entry which is preliminary data.</text>
</comment>
<feature type="transmembrane region" description="Helical" evidence="9">
    <location>
        <begin position="38"/>
        <end position="61"/>
    </location>
</feature>
<dbReference type="InterPro" id="IPR005135">
    <property type="entry name" value="Endo/exonuclease/phosphatase"/>
</dbReference>
<feature type="transmembrane region" description="Helical" evidence="9">
    <location>
        <begin position="12"/>
        <end position="32"/>
    </location>
</feature>
<sequence length="337" mass="39457">MKKLSIIDKFIYFINTLLALALLVSYLLPYISPEKFPFLAILSLFVPALIIINSLFVLYWLIKLKKQLLLSTLILAVGWSFNSSLIQFSGKELSNKKGLSIMSYNVRMFNRWKWIDNDSIGKNIINFVKSKDADIVLFQEYYILEKEKLDYEYKYIKTQKKDNKTGLAIYSKYPIINKGSLNLENTSNNIIFIDIVKEKDTVRIYNFHLQSLQLNTNEENFGQENSEKLIARLKESFKIQAEQTKVFLEHEKAWKGKKIVAGDFNNTSYSWIYNQIANDKKDTFLEAGKGFGKTFNYWFPLRIDFILTDRNTSVNSYQSFQKQQNSDHFPILTNISF</sequence>
<feature type="transmembrane region" description="Helical" evidence="9">
    <location>
        <begin position="68"/>
        <end position="88"/>
    </location>
</feature>
<name>A0ABV8RDD5_9FLAO</name>
<dbReference type="Proteomes" id="UP001595826">
    <property type="component" value="Unassembled WGS sequence"/>
</dbReference>
<comment type="cofactor">
    <cofactor evidence="1">
        <name>Mn(2+)</name>
        <dbReference type="ChEBI" id="CHEBI:29035"/>
    </cofactor>
</comment>
<dbReference type="PANTHER" id="PTHR15822:SF4">
    <property type="entry name" value="TYROSYL-DNA PHOSPHODIESTERASE 2"/>
    <property type="match status" value="1"/>
</dbReference>
<keyword evidence="6" id="KW-0378">Hydrolase</keyword>
<dbReference type="InterPro" id="IPR036691">
    <property type="entry name" value="Endo/exonu/phosph_ase_sf"/>
</dbReference>
<keyword evidence="7" id="KW-0460">Magnesium</keyword>
<keyword evidence="3" id="KW-0540">Nuclease</keyword>
<dbReference type="RefSeq" id="WP_377410569.1">
    <property type="nucleotide sequence ID" value="NZ_JBHSCY010000002.1"/>
</dbReference>
<proteinExistence type="predicted"/>
<evidence type="ECO:0000256" key="7">
    <source>
        <dbReference type="ARBA" id="ARBA00022842"/>
    </source>
</evidence>
<evidence type="ECO:0000256" key="9">
    <source>
        <dbReference type="SAM" id="Phobius"/>
    </source>
</evidence>
<keyword evidence="9" id="KW-0812">Transmembrane</keyword>
<keyword evidence="4" id="KW-0479">Metal-binding</keyword>
<organism evidence="11 12">
    <name type="scientific">Polaribacter marinivivus</name>
    <dbReference type="NCBI Taxonomy" id="1524260"/>
    <lineage>
        <taxon>Bacteria</taxon>
        <taxon>Pseudomonadati</taxon>
        <taxon>Bacteroidota</taxon>
        <taxon>Flavobacteriia</taxon>
        <taxon>Flavobacteriales</taxon>
        <taxon>Flavobacteriaceae</taxon>
    </lineage>
</organism>
<dbReference type="GO" id="GO:0004519">
    <property type="term" value="F:endonuclease activity"/>
    <property type="evidence" value="ECO:0007669"/>
    <property type="project" value="UniProtKB-KW"/>
</dbReference>
<keyword evidence="11" id="KW-0255">Endonuclease</keyword>
<feature type="domain" description="Endonuclease/exonuclease/phosphatase" evidence="10">
    <location>
        <begin position="102"/>
        <end position="328"/>
    </location>
</feature>
<evidence type="ECO:0000256" key="6">
    <source>
        <dbReference type="ARBA" id="ARBA00022801"/>
    </source>
</evidence>
<evidence type="ECO:0000256" key="5">
    <source>
        <dbReference type="ARBA" id="ARBA00022763"/>
    </source>
</evidence>
<evidence type="ECO:0000256" key="8">
    <source>
        <dbReference type="ARBA" id="ARBA00023204"/>
    </source>
</evidence>
<dbReference type="InterPro" id="IPR051547">
    <property type="entry name" value="TDP2-like"/>
</dbReference>
<keyword evidence="8" id="KW-0234">DNA repair</keyword>
<keyword evidence="9" id="KW-1133">Transmembrane helix</keyword>
<evidence type="ECO:0000256" key="3">
    <source>
        <dbReference type="ARBA" id="ARBA00022722"/>
    </source>
</evidence>
<keyword evidence="9" id="KW-0472">Membrane</keyword>
<dbReference type="Pfam" id="PF03372">
    <property type="entry name" value="Exo_endo_phos"/>
    <property type="match status" value="1"/>
</dbReference>
<evidence type="ECO:0000256" key="2">
    <source>
        <dbReference type="ARBA" id="ARBA00001946"/>
    </source>
</evidence>
<dbReference type="CDD" id="cd09084">
    <property type="entry name" value="EEP-2"/>
    <property type="match status" value="1"/>
</dbReference>
<protein>
    <submittedName>
        <fullName evidence="11">Endonuclease/exonuclease/phosphatase family protein</fullName>
    </submittedName>
</protein>
<evidence type="ECO:0000259" key="10">
    <source>
        <dbReference type="Pfam" id="PF03372"/>
    </source>
</evidence>
<reference evidence="12" key="1">
    <citation type="journal article" date="2019" name="Int. J. Syst. Evol. Microbiol.">
        <title>The Global Catalogue of Microorganisms (GCM) 10K type strain sequencing project: providing services to taxonomists for standard genome sequencing and annotation.</title>
        <authorList>
            <consortium name="The Broad Institute Genomics Platform"/>
            <consortium name="The Broad Institute Genome Sequencing Center for Infectious Disease"/>
            <person name="Wu L."/>
            <person name="Ma J."/>
        </authorList>
    </citation>
    <scope>NUCLEOTIDE SEQUENCE [LARGE SCALE GENOMIC DNA]</scope>
    <source>
        <strain evidence="12">CECT 8655</strain>
    </source>
</reference>
<dbReference type="EMBL" id="JBHSCY010000002">
    <property type="protein sequence ID" value="MFC4269458.1"/>
    <property type="molecule type" value="Genomic_DNA"/>
</dbReference>
<dbReference type="SUPFAM" id="SSF56219">
    <property type="entry name" value="DNase I-like"/>
    <property type="match status" value="1"/>
</dbReference>
<evidence type="ECO:0000313" key="11">
    <source>
        <dbReference type="EMBL" id="MFC4269458.1"/>
    </source>
</evidence>
<evidence type="ECO:0000313" key="12">
    <source>
        <dbReference type="Proteomes" id="UP001595826"/>
    </source>
</evidence>
<keyword evidence="5" id="KW-0227">DNA damage</keyword>
<gene>
    <name evidence="11" type="ORF">ACFOWD_11115</name>
</gene>
<comment type="cofactor">
    <cofactor evidence="2">
        <name>Mg(2+)</name>
        <dbReference type="ChEBI" id="CHEBI:18420"/>
    </cofactor>
</comment>
<keyword evidence="12" id="KW-1185">Reference proteome</keyword>
<evidence type="ECO:0000256" key="4">
    <source>
        <dbReference type="ARBA" id="ARBA00022723"/>
    </source>
</evidence>